<organism evidence="1 2">
    <name type="scientific">Paraglomus occultum</name>
    <dbReference type="NCBI Taxonomy" id="144539"/>
    <lineage>
        <taxon>Eukaryota</taxon>
        <taxon>Fungi</taxon>
        <taxon>Fungi incertae sedis</taxon>
        <taxon>Mucoromycota</taxon>
        <taxon>Glomeromycotina</taxon>
        <taxon>Glomeromycetes</taxon>
        <taxon>Paraglomerales</taxon>
        <taxon>Paraglomeraceae</taxon>
        <taxon>Paraglomus</taxon>
    </lineage>
</organism>
<dbReference type="EMBL" id="CAJVPJ010002167">
    <property type="protein sequence ID" value="CAG8614585.1"/>
    <property type="molecule type" value="Genomic_DNA"/>
</dbReference>
<dbReference type="OrthoDB" id="2445965at2759"/>
<evidence type="ECO:0000313" key="1">
    <source>
        <dbReference type="EMBL" id="CAG8614585.1"/>
    </source>
</evidence>
<evidence type="ECO:0000313" key="2">
    <source>
        <dbReference type="Proteomes" id="UP000789572"/>
    </source>
</evidence>
<accession>A0A9N9CSN5</accession>
<protein>
    <submittedName>
        <fullName evidence="1">11231_t:CDS:1</fullName>
    </submittedName>
</protein>
<dbReference type="AlphaFoldDB" id="A0A9N9CSN5"/>
<comment type="caution">
    <text evidence="1">The sequence shown here is derived from an EMBL/GenBank/DDBJ whole genome shotgun (WGS) entry which is preliminary data.</text>
</comment>
<proteinExistence type="predicted"/>
<reference evidence="1" key="1">
    <citation type="submission" date="2021-06" db="EMBL/GenBank/DDBJ databases">
        <authorList>
            <person name="Kallberg Y."/>
            <person name="Tangrot J."/>
            <person name="Rosling A."/>
        </authorList>
    </citation>
    <scope>NUCLEOTIDE SEQUENCE</scope>
    <source>
        <strain evidence="1">IA702</strain>
    </source>
</reference>
<gene>
    <name evidence="1" type="ORF">POCULU_LOCUS8116</name>
</gene>
<keyword evidence="2" id="KW-1185">Reference proteome</keyword>
<dbReference type="Proteomes" id="UP000789572">
    <property type="component" value="Unassembled WGS sequence"/>
</dbReference>
<sequence length="144" mass="16334">MAKKNNVIEEIQELIQQIKNEYQEGVDYKFVTGNEAHKQSLGKDISQEVKPKNCAVCGKLSSKENGQMKLWDGEKITGEPRPNILGYFHPECAKKYFAGKEQSSESNTRIKEKLLRNLDKICIGPSAYLENAEYLKNDGAESDY</sequence>
<name>A0A9N9CSN5_9GLOM</name>